<keyword evidence="2" id="KW-0813">Transport</keyword>
<evidence type="ECO:0000256" key="2">
    <source>
        <dbReference type="ARBA" id="ARBA00022448"/>
    </source>
</evidence>
<dbReference type="GO" id="GO:0005777">
    <property type="term" value="C:peroxisome"/>
    <property type="evidence" value="ECO:0007669"/>
    <property type="project" value="TreeGrafter"/>
</dbReference>
<keyword evidence="6" id="KW-0446">Lipid-binding</keyword>
<accession>A0A803XXM5</accession>
<dbReference type="InParanoid" id="A0A803XXM5"/>
<dbReference type="Pfam" id="PF00887">
    <property type="entry name" value="ACBP"/>
    <property type="match status" value="1"/>
</dbReference>
<evidence type="ECO:0000256" key="1">
    <source>
        <dbReference type="ARBA" id="ARBA00004167"/>
    </source>
</evidence>
<dbReference type="Proteomes" id="UP000001645">
    <property type="component" value="Chromosome 6"/>
</dbReference>
<dbReference type="PANTHER" id="PTHR23310:SF6">
    <property type="entry name" value="ACYL-COA-BINDING DOMAIN-CONTAINING PROTEIN 5"/>
    <property type="match status" value="1"/>
</dbReference>
<keyword evidence="4" id="KW-0472">Membrane</keyword>
<dbReference type="InterPro" id="IPR035984">
    <property type="entry name" value="Acyl-CoA-binding_sf"/>
</dbReference>
<evidence type="ECO:0000256" key="3">
    <source>
        <dbReference type="ARBA" id="ARBA00022692"/>
    </source>
</evidence>
<dbReference type="PANTHER" id="PTHR23310">
    <property type="entry name" value="ACYL-COA-BINDING PROTEIN, ACBP"/>
    <property type="match status" value="1"/>
</dbReference>
<dbReference type="PROSITE" id="PS51228">
    <property type="entry name" value="ACB_2"/>
    <property type="match status" value="1"/>
</dbReference>
<reference evidence="8" key="3">
    <citation type="submission" date="2025-09" db="UniProtKB">
        <authorList>
            <consortium name="Ensembl"/>
        </authorList>
    </citation>
    <scope>IDENTIFICATION</scope>
</reference>
<dbReference type="Ensembl" id="ENSMGAT00000023498.1">
    <property type="protein sequence ID" value="ENSMGAP00000024271.1"/>
    <property type="gene ID" value="ENSMGAG00000020351.1"/>
</dbReference>
<dbReference type="InterPro" id="IPR000582">
    <property type="entry name" value="Acyl-CoA-binding_protein"/>
</dbReference>
<dbReference type="GO" id="GO:0016020">
    <property type="term" value="C:membrane"/>
    <property type="evidence" value="ECO:0007669"/>
    <property type="project" value="UniProtKB-SubCell"/>
</dbReference>
<reference evidence="8 9" key="1">
    <citation type="journal article" date="2010" name="PLoS Biol.">
        <title>Multi-platform next-generation sequencing of the domestic turkey (Meleagris gallopavo): genome assembly and analysis.</title>
        <authorList>
            <person name="Dalloul R.A."/>
            <person name="Long J.A."/>
            <person name="Zimin A.V."/>
            <person name="Aslam L."/>
            <person name="Beal K."/>
            <person name="Blomberg L.A."/>
            <person name="Bouffard P."/>
            <person name="Burt D.W."/>
            <person name="Crasta O."/>
            <person name="Crooijmans R.P."/>
            <person name="Cooper K."/>
            <person name="Coulombe R.A."/>
            <person name="De S."/>
            <person name="Delany M.E."/>
            <person name="Dodgson J.B."/>
            <person name="Dong J.J."/>
            <person name="Evans C."/>
            <person name="Frederickson K.M."/>
            <person name="Flicek P."/>
            <person name="Florea L."/>
            <person name="Folkerts O."/>
            <person name="Groenen M.A."/>
            <person name="Harkins T.T."/>
            <person name="Herrero J."/>
            <person name="Hoffmann S."/>
            <person name="Megens H.J."/>
            <person name="Jiang A."/>
            <person name="de Jong P."/>
            <person name="Kaiser P."/>
            <person name="Kim H."/>
            <person name="Kim K.W."/>
            <person name="Kim S."/>
            <person name="Langenberger D."/>
            <person name="Lee M.K."/>
            <person name="Lee T."/>
            <person name="Mane S."/>
            <person name="Marcais G."/>
            <person name="Marz M."/>
            <person name="McElroy A.P."/>
            <person name="Modise T."/>
            <person name="Nefedov M."/>
            <person name="Notredame C."/>
            <person name="Paton I.R."/>
            <person name="Payne W.S."/>
            <person name="Pertea G."/>
            <person name="Prickett D."/>
            <person name="Puiu D."/>
            <person name="Qioa D."/>
            <person name="Raineri E."/>
            <person name="Ruffier M."/>
            <person name="Salzberg S.L."/>
            <person name="Schatz M.C."/>
            <person name="Scheuring C."/>
            <person name="Schmidt C.J."/>
            <person name="Schroeder S."/>
            <person name="Searle S.M."/>
            <person name="Smith E.J."/>
            <person name="Smith J."/>
            <person name="Sonstegard T.S."/>
            <person name="Stadler P.F."/>
            <person name="Tafer H."/>
            <person name="Tu Z.J."/>
            <person name="Van Tassell C.P."/>
            <person name="Vilella A.J."/>
            <person name="Williams K.P."/>
            <person name="Yorke J.A."/>
            <person name="Zhang L."/>
            <person name="Zhang H.B."/>
            <person name="Zhang X."/>
            <person name="Zhang Y."/>
            <person name="Reed K.M."/>
        </authorList>
    </citation>
    <scope>NUCLEOTIDE SEQUENCE [LARGE SCALE GENOMIC DNA]</scope>
</reference>
<proteinExistence type="predicted"/>
<name>A0A803XXM5_MELGA</name>
<dbReference type="GO" id="GO:0006631">
    <property type="term" value="P:fatty acid metabolic process"/>
    <property type="evidence" value="ECO:0007669"/>
    <property type="project" value="TreeGrafter"/>
</dbReference>
<dbReference type="InterPro" id="IPR014352">
    <property type="entry name" value="FERM/acyl-CoA-bd_prot_sf"/>
</dbReference>
<evidence type="ECO:0000256" key="4">
    <source>
        <dbReference type="ARBA" id="ARBA00022989"/>
    </source>
</evidence>
<evidence type="ECO:0000313" key="9">
    <source>
        <dbReference type="Proteomes" id="UP000001645"/>
    </source>
</evidence>
<evidence type="ECO:0000313" key="8">
    <source>
        <dbReference type="Ensembl" id="ENSMGAP00000024271.1"/>
    </source>
</evidence>
<evidence type="ECO:0000256" key="5">
    <source>
        <dbReference type="ARBA" id="ARBA00023054"/>
    </source>
</evidence>
<dbReference type="AlphaFoldDB" id="A0A803XXM5"/>
<keyword evidence="5" id="KW-0175">Coiled coil</keyword>
<dbReference type="GO" id="GO:0000062">
    <property type="term" value="F:fatty-acyl-CoA binding"/>
    <property type="evidence" value="ECO:0007669"/>
    <property type="project" value="InterPro"/>
</dbReference>
<organism evidence="8 9">
    <name type="scientific">Meleagris gallopavo</name>
    <name type="common">Wild turkey</name>
    <dbReference type="NCBI Taxonomy" id="9103"/>
    <lineage>
        <taxon>Eukaryota</taxon>
        <taxon>Metazoa</taxon>
        <taxon>Chordata</taxon>
        <taxon>Craniata</taxon>
        <taxon>Vertebrata</taxon>
        <taxon>Euteleostomi</taxon>
        <taxon>Archelosauria</taxon>
        <taxon>Archosauria</taxon>
        <taxon>Dinosauria</taxon>
        <taxon>Saurischia</taxon>
        <taxon>Theropoda</taxon>
        <taxon>Coelurosauria</taxon>
        <taxon>Aves</taxon>
        <taxon>Neognathae</taxon>
        <taxon>Galloanserae</taxon>
        <taxon>Galliformes</taxon>
        <taxon>Phasianidae</taxon>
        <taxon>Meleagridinae</taxon>
        <taxon>Meleagris</taxon>
    </lineage>
</organism>
<keyword evidence="9" id="KW-1185">Reference proteome</keyword>
<evidence type="ECO:0000256" key="6">
    <source>
        <dbReference type="ARBA" id="ARBA00023121"/>
    </source>
</evidence>
<sequence length="83" mass="9149">MLKFYSFYKQATQGPCNIPRPGFWDPIGRYKCNLGKGKDSVKSSAVLGKEMLYFSLCSGILSAVLKSLIDCVLCCRTGKVGIF</sequence>
<keyword evidence="4" id="KW-1133">Transmembrane helix</keyword>
<dbReference type="Gene3D" id="1.20.80.10">
    <property type="match status" value="1"/>
</dbReference>
<reference evidence="8" key="2">
    <citation type="submission" date="2025-08" db="UniProtKB">
        <authorList>
            <consortium name="Ensembl"/>
        </authorList>
    </citation>
    <scope>IDENTIFICATION</scope>
</reference>
<keyword evidence="3" id="KW-0812">Transmembrane</keyword>
<comment type="subcellular location">
    <subcellularLocation>
        <location evidence="1">Membrane</location>
        <topology evidence="1">Single-pass membrane protein</topology>
    </subcellularLocation>
</comment>
<dbReference type="SUPFAM" id="SSF47027">
    <property type="entry name" value="Acyl-CoA binding protein"/>
    <property type="match status" value="1"/>
</dbReference>
<evidence type="ECO:0000259" key="7">
    <source>
        <dbReference type="PROSITE" id="PS51228"/>
    </source>
</evidence>
<feature type="domain" description="ACB" evidence="7">
    <location>
        <begin position="1"/>
        <end position="83"/>
    </location>
</feature>
<protein>
    <recommendedName>
        <fullName evidence="7">ACB domain-containing protein</fullName>
    </recommendedName>
</protein>